<organism evidence="6 7">
    <name type="scientific">Panagrellus redivivus</name>
    <name type="common">Microworm</name>
    <dbReference type="NCBI Taxonomy" id="6233"/>
    <lineage>
        <taxon>Eukaryota</taxon>
        <taxon>Metazoa</taxon>
        <taxon>Ecdysozoa</taxon>
        <taxon>Nematoda</taxon>
        <taxon>Chromadorea</taxon>
        <taxon>Rhabditida</taxon>
        <taxon>Tylenchina</taxon>
        <taxon>Panagrolaimomorpha</taxon>
        <taxon>Panagrolaimoidea</taxon>
        <taxon>Panagrolaimidae</taxon>
        <taxon>Panagrellus</taxon>
    </lineage>
</organism>
<reference evidence="6" key="1">
    <citation type="journal article" date="2013" name="Genetics">
        <title>The draft genome and transcriptome of Panagrellus redivivus are shaped by the harsh demands of a free-living lifestyle.</title>
        <authorList>
            <person name="Srinivasan J."/>
            <person name="Dillman A.R."/>
            <person name="Macchietto M.G."/>
            <person name="Heikkinen L."/>
            <person name="Lakso M."/>
            <person name="Fracchia K.M."/>
            <person name="Antoshechkin I."/>
            <person name="Mortazavi A."/>
            <person name="Wong G."/>
            <person name="Sternberg P.W."/>
        </authorList>
    </citation>
    <scope>NUCLEOTIDE SEQUENCE [LARGE SCALE GENOMIC DNA]</scope>
    <source>
        <strain evidence="6">MT8872</strain>
    </source>
</reference>
<dbReference type="WBParaSite" id="Pan_g18818.t1">
    <property type="protein sequence ID" value="Pan_g18818.t1"/>
    <property type="gene ID" value="Pan_g18818"/>
</dbReference>
<proteinExistence type="predicted"/>
<dbReference type="AlphaFoldDB" id="A0A7E4VCL7"/>
<dbReference type="PANTHER" id="PTHR31383:SF2">
    <property type="entry name" value="OXIDATIVE STRESS-RESPONSIVE SERINE-RICH PROTEIN 1"/>
    <property type="match status" value="1"/>
</dbReference>
<feature type="compositionally biased region" description="Polar residues" evidence="5">
    <location>
        <begin position="215"/>
        <end position="231"/>
    </location>
</feature>
<evidence type="ECO:0000256" key="5">
    <source>
        <dbReference type="SAM" id="MobiDB-lite"/>
    </source>
</evidence>
<dbReference type="PANTHER" id="PTHR31383">
    <property type="entry name" value="OXIDATIVE STRESS-RESPONSE SERINE-RICH PROTEIN 1"/>
    <property type="match status" value="1"/>
</dbReference>
<evidence type="ECO:0000256" key="1">
    <source>
        <dbReference type="ARBA" id="ARBA00015005"/>
    </source>
</evidence>
<feature type="compositionally biased region" description="Basic and acidic residues" evidence="5">
    <location>
        <begin position="122"/>
        <end position="132"/>
    </location>
</feature>
<name>A0A7E4VCL7_PANRE</name>
<feature type="region of interest" description="Disordered" evidence="5">
    <location>
        <begin position="100"/>
        <end position="132"/>
    </location>
</feature>
<dbReference type="GO" id="GO:0070301">
    <property type="term" value="P:cellular response to hydrogen peroxide"/>
    <property type="evidence" value="ECO:0007669"/>
    <property type="project" value="TreeGrafter"/>
</dbReference>
<evidence type="ECO:0000256" key="2">
    <source>
        <dbReference type="ARBA" id="ARBA00022553"/>
    </source>
</evidence>
<accession>A0A7E4VCL7</accession>
<reference evidence="7" key="2">
    <citation type="submission" date="2020-10" db="UniProtKB">
        <authorList>
            <consortium name="WormBaseParasite"/>
        </authorList>
    </citation>
    <scope>IDENTIFICATION</scope>
</reference>
<dbReference type="InterPro" id="IPR008494">
    <property type="entry name" value="DUF776"/>
</dbReference>
<feature type="compositionally biased region" description="Polar residues" evidence="5">
    <location>
        <begin position="100"/>
        <end position="112"/>
    </location>
</feature>
<dbReference type="Proteomes" id="UP000492821">
    <property type="component" value="Unassembled WGS sequence"/>
</dbReference>
<evidence type="ECO:0000313" key="6">
    <source>
        <dbReference type="Proteomes" id="UP000492821"/>
    </source>
</evidence>
<evidence type="ECO:0000313" key="7">
    <source>
        <dbReference type="WBParaSite" id="Pan_g18818.t1"/>
    </source>
</evidence>
<sequence length="268" mass="29799">MLTTRGSTEVSGVVIKLSSRTIPNSPVHVIPIPSLRIIKKVLAQIWTNNLWHAAAMNAESFSAAVNFGEQQIQHDLADSVELSTQFEQLNLRNETPVATVSPVSEVSTSNSHDGPKKLRFRPKADCQPRKSLDSTAAIRKRSYLMVKNALRPRAMSLNNCSQIRSGRFGAVCRKMFMQRRRRSFSETSSKSEDEPETEAPQQPEPTPEASQSPSDPNNVQSSCGQEASTTADFEYSIESGEVDELAEYFGHFVNVRLKMSNMAESMYV</sequence>
<feature type="region of interest" description="Disordered" evidence="5">
    <location>
        <begin position="181"/>
        <end position="235"/>
    </location>
</feature>
<keyword evidence="2" id="KW-0597">Phosphoprotein</keyword>
<evidence type="ECO:0000256" key="4">
    <source>
        <dbReference type="ARBA" id="ARBA00031405"/>
    </source>
</evidence>
<keyword evidence="6" id="KW-1185">Reference proteome</keyword>
<evidence type="ECO:0000256" key="3">
    <source>
        <dbReference type="ARBA" id="ARBA00029721"/>
    </source>
</evidence>
<protein>
    <recommendedName>
        <fullName evidence="1">Oxidative stress-responsive serine-rich protein 1</fullName>
    </recommendedName>
    <alternativeName>
        <fullName evidence="4">Oxidative stress-responsive protein 1</fullName>
    </alternativeName>
    <alternativeName>
        <fullName evidence="3">Peroxide-inducible transcript 1 protein</fullName>
    </alternativeName>
</protein>